<evidence type="ECO:0000256" key="6">
    <source>
        <dbReference type="ARBA" id="ARBA00022989"/>
    </source>
</evidence>
<feature type="transmembrane region" description="Helical" evidence="8">
    <location>
        <begin position="22"/>
        <end position="46"/>
    </location>
</feature>
<keyword evidence="6 8" id="KW-1133">Transmembrane helix</keyword>
<evidence type="ECO:0000256" key="8">
    <source>
        <dbReference type="RuleBase" id="RU363032"/>
    </source>
</evidence>
<sequence>MGLISDKAFDVLRSIPYLLEGVGITLEITVIALVLGTIAGLFLALCRVYGGSFLHNFAVVYSRIIRSLPLLVIVFMLYFLGSEIINIPAFWAAVLALAMHTSAYQLEIFRGAIQSINKGQMEAALALGMSKYQSIFAVILPQSLRRAIPYWANEATIVLKDSAMAYVLGITELMRRSEYVSARTAQPMLTYIVSGLIYLIMTYAFTKSMAKVESKVRIPGLER</sequence>
<dbReference type="KEGG" id="tae:TepiRe1_2519"/>
<evidence type="ECO:0000256" key="3">
    <source>
        <dbReference type="ARBA" id="ARBA00022475"/>
    </source>
</evidence>
<gene>
    <name evidence="10" type="ordered locus">TEPIRE1_2519</name>
</gene>
<dbReference type="STRING" id="1209989.TepRe1_2343"/>
<feature type="transmembrane region" description="Helical" evidence="8">
    <location>
        <begin position="188"/>
        <end position="206"/>
    </location>
</feature>
<accession>L0S2J6</accession>
<organism evidence="10 11">
    <name type="scientific">Tepidanaerobacter acetatoxydans (strain DSM 21804 / JCM 16047 / Re1)</name>
    <dbReference type="NCBI Taxonomy" id="1209989"/>
    <lineage>
        <taxon>Bacteria</taxon>
        <taxon>Bacillati</taxon>
        <taxon>Bacillota</taxon>
        <taxon>Clostridia</taxon>
        <taxon>Thermosediminibacterales</taxon>
        <taxon>Tepidanaerobacteraceae</taxon>
        <taxon>Tepidanaerobacter</taxon>
    </lineage>
</organism>
<keyword evidence="5" id="KW-0029">Amino-acid transport</keyword>
<dbReference type="SUPFAM" id="SSF161098">
    <property type="entry name" value="MetI-like"/>
    <property type="match status" value="1"/>
</dbReference>
<dbReference type="InterPro" id="IPR010065">
    <property type="entry name" value="AA_ABC_transptr_permease_3TM"/>
</dbReference>
<dbReference type="RefSeq" id="WP_013779375.1">
    <property type="nucleotide sequence ID" value="NC_015519.1"/>
</dbReference>
<keyword evidence="2 8" id="KW-0813">Transport</keyword>
<dbReference type="GO" id="GO:0022857">
    <property type="term" value="F:transmembrane transporter activity"/>
    <property type="evidence" value="ECO:0007669"/>
    <property type="project" value="InterPro"/>
</dbReference>
<dbReference type="PANTHER" id="PTHR30614:SF0">
    <property type="entry name" value="L-CYSTINE TRANSPORT SYSTEM PERMEASE PROTEIN TCYL"/>
    <property type="match status" value="1"/>
</dbReference>
<dbReference type="PANTHER" id="PTHR30614">
    <property type="entry name" value="MEMBRANE COMPONENT OF AMINO ACID ABC TRANSPORTER"/>
    <property type="match status" value="1"/>
</dbReference>
<dbReference type="NCBIfam" id="TIGR01726">
    <property type="entry name" value="HEQRo_perm_3TM"/>
    <property type="match status" value="1"/>
</dbReference>
<evidence type="ECO:0000256" key="7">
    <source>
        <dbReference type="ARBA" id="ARBA00023136"/>
    </source>
</evidence>
<evidence type="ECO:0000256" key="5">
    <source>
        <dbReference type="ARBA" id="ARBA00022970"/>
    </source>
</evidence>
<dbReference type="GO" id="GO:0043190">
    <property type="term" value="C:ATP-binding cassette (ABC) transporter complex"/>
    <property type="evidence" value="ECO:0007669"/>
    <property type="project" value="InterPro"/>
</dbReference>
<keyword evidence="3" id="KW-1003">Cell membrane</keyword>
<dbReference type="PROSITE" id="PS50928">
    <property type="entry name" value="ABC_TM1"/>
    <property type="match status" value="1"/>
</dbReference>
<reference evidence="11" key="1">
    <citation type="journal article" date="2013" name="Genome Announc.">
        <title>First genome sequence of a syntrophic acetate-oxidizing bacterium, Tepidanaerobacter acetatoxydans strain Re1.</title>
        <authorList>
            <person name="Manzoor S."/>
            <person name="Bongcam-Rudloff E."/>
            <person name="Schnurer A."/>
            <person name="Muller B."/>
        </authorList>
    </citation>
    <scope>NUCLEOTIDE SEQUENCE [LARGE SCALE GENOMIC DNA]</scope>
    <source>
        <strain evidence="11">Re1</strain>
    </source>
</reference>
<accession>F4LT56</accession>
<dbReference type="eggNOG" id="COG0765">
    <property type="taxonomic scope" value="Bacteria"/>
</dbReference>
<evidence type="ECO:0000256" key="4">
    <source>
        <dbReference type="ARBA" id="ARBA00022692"/>
    </source>
</evidence>
<evidence type="ECO:0000256" key="2">
    <source>
        <dbReference type="ARBA" id="ARBA00022448"/>
    </source>
</evidence>
<dbReference type="AlphaFoldDB" id="F4LT56"/>
<dbReference type="InterPro" id="IPR035906">
    <property type="entry name" value="MetI-like_sf"/>
</dbReference>
<dbReference type="Gene3D" id="1.10.3720.10">
    <property type="entry name" value="MetI-like"/>
    <property type="match status" value="1"/>
</dbReference>
<name>F4LT56_TEPAE</name>
<dbReference type="InterPro" id="IPR043429">
    <property type="entry name" value="ArtM/GltK/GlnP/TcyL/YhdX-like"/>
</dbReference>
<evidence type="ECO:0000313" key="11">
    <source>
        <dbReference type="Proteomes" id="UP000010802"/>
    </source>
</evidence>
<feature type="domain" description="ABC transmembrane type-1" evidence="9">
    <location>
        <begin position="22"/>
        <end position="209"/>
    </location>
</feature>
<keyword evidence="7 8" id="KW-0472">Membrane</keyword>
<keyword evidence="11" id="KW-1185">Reference proteome</keyword>
<comment type="subcellular location">
    <subcellularLocation>
        <location evidence="1 8">Cell membrane</location>
        <topology evidence="1 8">Multi-pass membrane protein</topology>
    </subcellularLocation>
</comment>
<evidence type="ECO:0000256" key="1">
    <source>
        <dbReference type="ARBA" id="ARBA00004651"/>
    </source>
</evidence>
<dbReference type="GO" id="GO:0006865">
    <property type="term" value="P:amino acid transport"/>
    <property type="evidence" value="ECO:0007669"/>
    <property type="project" value="UniProtKB-KW"/>
</dbReference>
<dbReference type="PATRIC" id="fig|1209989.3.peg.2900"/>
<evidence type="ECO:0000313" key="10">
    <source>
        <dbReference type="EMBL" id="CCP27381.1"/>
    </source>
</evidence>
<keyword evidence="4 8" id="KW-0812">Transmembrane</keyword>
<dbReference type="InterPro" id="IPR000515">
    <property type="entry name" value="MetI-like"/>
</dbReference>
<proteinExistence type="inferred from homology"/>
<evidence type="ECO:0000259" key="9">
    <source>
        <dbReference type="PROSITE" id="PS50928"/>
    </source>
</evidence>
<dbReference type="EMBL" id="HF563609">
    <property type="protein sequence ID" value="CCP27381.1"/>
    <property type="molecule type" value="Genomic_DNA"/>
</dbReference>
<protein>
    <submittedName>
        <fullName evidence="10">Polar amino acid ABC transporter, inner membrane subunit</fullName>
    </submittedName>
</protein>
<dbReference type="CDD" id="cd06261">
    <property type="entry name" value="TM_PBP2"/>
    <property type="match status" value="1"/>
</dbReference>
<dbReference type="KEGG" id="tep:TepRe1_2343"/>
<dbReference type="Proteomes" id="UP000010802">
    <property type="component" value="Chromosome"/>
</dbReference>
<comment type="similarity">
    <text evidence="8">Belongs to the binding-protein-dependent transport system permease family.</text>
</comment>
<dbReference type="Pfam" id="PF00528">
    <property type="entry name" value="BPD_transp_1"/>
    <property type="match status" value="1"/>
</dbReference>
<dbReference type="OrthoDB" id="9787841at2"/>
<dbReference type="HOGENOM" id="CLU_019602_1_1_9"/>